<evidence type="ECO:0000313" key="2">
    <source>
        <dbReference type="EMBL" id="AIY44202.1"/>
    </source>
</evidence>
<dbReference type="AlphaFoldDB" id="A0A0A1FMM3"/>
<dbReference type="HOGENOM" id="CLU_3326727_0_0_4"/>
<geneLocation type="plasmid" evidence="2 3">
    <name>unnamed</name>
</geneLocation>
<organism evidence="2 3">
    <name type="scientific">Collimonas arenae</name>
    <dbReference type="NCBI Taxonomy" id="279058"/>
    <lineage>
        <taxon>Bacteria</taxon>
        <taxon>Pseudomonadati</taxon>
        <taxon>Pseudomonadota</taxon>
        <taxon>Betaproteobacteria</taxon>
        <taxon>Burkholderiales</taxon>
        <taxon>Oxalobacteraceae</taxon>
        <taxon>Collimonas</taxon>
    </lineage>
</organism>
<accession>A0A0A1FMM3</accession>
<proteinExistence type="predicted"/>
<name>A0A0A1FMM3_9BURK</name>
<keyword evidence="2" id="KW-0614">Plasmid</keyword>
<keyword evidence="3" id="KW-1185">Reference proteome</keyword>
<protein>
    <submittedName>
        <fullName evidence="2">Uncharacterized protein</fullName>
    </submittedName>
</protein>
<gene>
    <name evidence="2" type="ORF">LT85_p023</name>
</gene>
<dbReference type="Proteomes" id="UP000030302">
    <property type="component" value="Plasmid unnamed"/>
</dbReference>
<feature type="region of interest" description="Disordered" evidence="1">
    <location>
        <begin position="1"/>
        <end position="38"/>
    </location>
</feature>
<sequence>MEFSEDQRQLESVNFSSTKKDQKHDSNLLTKPPALFFN</sequence>
<reference evidence="3" key="1">
    <citation type="journal article" date="2014" name="Soil Biol. Biochem.">
        <title>Structure and function of bacterial communities in ageing soils: Insights from the Mendocino ecological staircase.</title>
        <authorList>
            <person name="Uroz S."/>
            <person name="Tech J.J."/>
            <person name="Sawaya N.A."/>
            <person name="Frey-Klett P."/>
            <person name="Leveau J.H.J."/>
        </authorList>
    </citation>
    <scope>NUCLEOTIDE SEQUENCE [LARGE SCALE GENOMIC DNA]</scope>
    <source>
        <strain evidence="3">Cal35</strain>
        <plasmid evidence="3">unnamed</plasmid>
    </source>
</reference>
<dbReference type="EMBL" id="CP009963">
    <property type="protein sequence ID" value="AIY44202.1"/>
    <property type="molecule type" value="Genomic_DNA"/>
</dbReference>
<evidence type="ECO:0000256" key="1">
    <source>
        <dbReference type="SAM" id="MobiDB-lite"/>
    </source>
</evidence>
<dbReference type="KEGG" id="care:LT85_p023"/>
<evidence type="ECO:0000313" key="3">
    <source>
        <dbReference type="Proteomes" id="UP000030302"/>
    </source>
</evidence>